<dbReference type="RefSeq" id="WP_012938911.1">
    <property type="nucleotide sequence ID" value="NC_013740.1"/>
</dbReference>
<accession>D2RLH4</accession>
<name>D2RLH4_ACIFV</name>
<reference evidence="1 2" key="1">
    <citation type="journal article" date="2010" name="Stand. Genomic Sci.">
        <title>Complete genome sequence of Acidaminococcus fermentans type strain (VR4).</title>
        <authorList>
            <person name="Chang Y.J."/>
            <person name="Pukall R."/>
            <person name="Saunders E."/>
            <person name="Lapidus A."/>
            <person name="Copeland A."/>
            <person name="Nolan M."/>
            <person name="Glavina Del Rio T."/>
            <person name="Lucas S."/>
            <person name="Chen F."/>
            <person name="Tice H."/>
            <person name="Cheng J.F."/>
            <person name="Han C."/>
            <person name="Detter J.C."/>
            <person name="Bruce D."/>
            <person name="Goodwin L."/>
            <person name="Pitluck S."/>
            <person name="Mikhailova N."/>
            <person name="Liolios K."/>
            <person name="Pati A."/>
            <person name="Ivanova N."/>
            <person name="Mavromatis K."/>
            <person name="Chen A."/>
            <person name="Palaniappan K."/>
            <person name="Land M."/>
            <person name="Hauser L."/>
            <person name="Jeffries C.D."/>
            <person name="Brettin T."/>
            <person name="Rohde M."/>
            <person name="Goker M."/>
            <person name="Bristow J."/>
            <person name="Eisen J.A."/>
            <person name="Markowitz V."/>
            <person name="Hugenholtz P."/>
            <person name="Kyrpides N.C."/>
            <person name="Klenk H.P."/>
        </authorList>
    </citation>
    <scope>NUCLEOTIDE SEQUENCE [LARGE SCALE GENOMIC DNA]</scope>
    <source>
        <strain evidence="2">ATCC 25085 / DSM 20731 / CCUG 9996 / CIP 106432 / VR4</strain>
    </source>
</reference>
<dbReference type="KEGG" id="afn:Acfer_1568"/>
<protein>
    <submittedName>
        <fullName evidence="1">Uncharacterized protein</fullName>
    </submittedName>
</protein>
<dbReference type="EMBL" id="CP001859">
    <property type="protein sequence ID" value="ADB47926.1"/>
    <property type="molecule type" value="Genomic_DNA"/>
</dbReference>
<dbReference type="GeneID" id="78335260"/>
<dbReference type="AlphaFoldDB" id="D2RLH4"/>
<dbReference type="HOGENOM" id="CLU_2630039_0_0_9"/>
<keyword evidence="2" id="KW-1185">Reference proteome</keyword>
<dbReference type="OrthoDB" id="3078708at2"/>
<evidence type="ECO:0000313" key="1">
    <source>
        <dbReference type="EMBL" id="ADB47926.1"/>
    </source>
</evidence>
<gene>
    <name evidence="1" type="ordered locus">Acfer_1568</name>
</gene>
<sequence length="89" mass="10752">MNEKEAESFKKTTLSQEVLQAAGCSEETIRKILQEKNDRCQCRCLRQYRKEILKKLHREQEKLTNVDYLLYHLEKNSRKNHRGTRRKTT</sequence>
<organism evidence="1 2">
    <name type="scientific">Acidaminococcus fermentans (strain ATCC 25085 / DSM 20731 / CCUG 9996 / CIP 106432 / VR4)</name>
    <dbReference type="NCBI Taxonomy" id="591001"/>
    <lineage>
        <taxon>Bacteria</taxon>
        <taxon>Bacillati</taxon>
        <taxon>Bacillota</taxon>
        <taxon>Negativicutes</taxon>
        <taxon>Acidaminococcales</taxon>
        <taxon>Acidaminococcaceae</taxon>
        <taxon>Acidaminococcus</taxon>
    </lineage>
</organism>
<evidence type="ECO:0000313" key="2">
    <source>
        <dbReference type="Proteomes" id="UP000001902"/>
    </source>
</evidence>
<dbReference type="Proteomes" id="UP000001902">
    <property type="component" value="Chromosome"/>
</dbReference>
<proteinExistence type="predicted"/>